<dbReference type="InterPro" id="IPR019734">
    <property type="entry name" value="TPR_rpt"/>
</dbReference>
<dbReference type="AlphaFoldDB" id="L0R668"/>
<evidence type="ECO:0000256" key="1">
    <source>
        <dbReference type="PROSITE-ProRule" id="PRU00339"/>
    </source>
</evidence>
<sequence>MPARRLVLIAVMVLICGCSTARYGVPLTKYDAGDVVLWTPCSRAQAEVLSGSSKDKDILQSVACSAWLLESGVVKSADYAKSSQGIIKKYLVEKAQSGLAHYLYAYLVAKEAQLAPVRGLDLVPVMEQEALRASKLSPEVDFGGPDRMLGELYLKAPSPPISIGDLDKALEYYEKAVRLAPDFALNRLGYAKALLEDDETKDACFQYEQALKSKSFDEKLLKIDTCEKLVKSCNKASSAEK</sequence>
<dbReference type="Gene3D" id="1.25.40.10">
    <property type="entry name" value="Tetratricopeptide repeat domain"/>
    <property type="match status" value="1"/>
</dbReference>
<evidence type="ECO:0000313" key="2">
    <source>
        <dbReference type="EMBL" id="CCO22184.1"/>
    </source>
</evidence>
<dbReference type="PROSITE" id="PS50005">
    <property type="entry name" value="TPR"/>
    <property type="match status" value="1"/>
</dbReference>
<dbReference type="PROSITE" id="PS51257">
    <property type="entry name" value="PROKAR_LIPOPROTEIN"/>
    <property type="match status" value="1"/>
</dbReference>
<dbReference type="eggNOG" id="COG0457">
    <property type="taxonomic scope" value="Bacteria"/>
</dbReference>
<dbReference type="Proteomes" id="UP000010808">
    <property type="component" value="Chromosome"/>
</dbReference>
<dbReference type="PATRIC" id="fig|1121451.3.peg.188"/>
<dbReference type="EMBL" id="FO203522">
    <property type="protein sequence ID" value="CCO22184.1"/>
    <property type="molecule type" value="Genomic_DNA"/>
</dbReference>
<feature type="repeat" description="TPR" evidence="1">
    <location>
        <begin position="150"/>
        <end position="183"/>
    </location>
</feature>
<dbReference type="RefSeq" id="WP_015334794.1">
    <property type="nucleotide sequence ID" value="NC_020055.1"/>
</dbReference>
<evidence type="ECO:0000313" key="3">
    <source>
        <dbReference type="Proteomes" id="UP000010808"/>
    </source>
</evidence>
<dbReference type="STRING" id="1121451.DESAM_10203"/>
<reference evidence="2 3" key="1">
    <citation type="submission" date="2012-10" db="EMBL/GenBank/DDBJ databases">
        <authorList>
            <person name="Genoscope - CEA"/>
        </authorList>
    </citation>
    <scope>NUCLEOTIDE SEQUENCE [LARGE SCALE GENOMIC DNA]</scope>
    <source>
        <strain evidence="3">AM13 / DSM 14728</strain>
    </source>
</reference>
<name>L0R668_9BACT</name>
<dbReference type="SUPFAM" id="SSF81901">
    <property type="entry name" value="HCP-like"/>
    <property type="match status" value="1"/>
</dbReference>
<proteinExistence type="predicted"/>
<dbReference type="InterPro" id="IPR011990">
    <property type="entry name" value="TPR-like_helical_dom_sf"/>
</dbReference>
<keyword evidence="3" id="KW-1185">Reference proteome</keyword>
<accession>L0R668</accession>
<gene>
    <name evidence="2" type="ORF">DESAM_10203</name>
</gene>
<protein>
    <submittedName>
        <fullName evidence="2">Uncharacterized protein</fullName>
    </submittedName>
</protein>
<dbReference type="OrthoDB" id="5452590at2"/>
<keyword evidence="1" id="KW-0802">TPR repeat</keyword>
<organism evidence="2 3">
    <name type="scientific">Maridesulfovibrio hydrothermalis AM13 = DSM 14728</name>
    <dbReference type="NCBI Taxonomy" id="1121451"/>
    <lineage>
        <taxon>Bacteria</taxon>
        <taxon>Pseudomonadati</taxon>
        <taxon>Thermodesulfobacteriota</taxon>
        <taxon>Desulfovibrionia</taxon>
        <taxon>Desulfovibrionales</taxon>
        <taxon>Desulfovibrionaceae</taxon>
        <taxon>Maridesulfovibrio</taxon>
    </lineage>
</organism>
<dbReference type="HOGENOM" id="CLU_1150404_0_0_7"/>
<dbReference type="KEGG" id="dhy:DESAM_10203"/>